<dbReference type="Proteomes" id="UP000238358">
    <property type="component" value="Chromosome"/>
</dbReference>
<dbReference type="AlphaFoldDB" id="A0A1M6MHC3"/>
<dbReference type="InterPro" id="IPR036390">
    <property type="entry name" value="WH_DNA-bd_sf"/>
</dbReference>
<dbReference type="SUPFAM" id="SSF53383">
    <property type="entry name" value="PLP-dependent transferases"/>
    <property type="match status" value="1"/>
</dbReference>
<protein>
    <submittedName>
        <fullName evidence="6">PLP-dependent aminotransferase family protein</fullName>
    </submittedName>
</protein>
<dbReference type="GeneID" id="97491259"/>
<evidence type="ECO:0000313" key="6">
    <source>
        <dbReference type="EMBL" id="AVO26816.1"/>
    </source>
</evidence>
<name>A0A1M6MHC3_MEGEL</name>
<dbReference type="GO" id="GO:0003700">
    <property type="term" value="F:DNA-binding transcription factor activity"/>
    <property type="evidence" value="ECO:0007669"/>
    <property type="project" value="InterPro"/>
</dbReference>
<dbReference type="GO" id="GO:0003677">
    <property type="term" value="F:DNA binding"/>
    <property type="evidence" value="ECO:0007669"/>
    <property type="project" value="UniProtKB-KW"/>
</dbReference>
<dbReference type="SMART" id="SM00345">
    <property type="entry name" value="HTH_GNTR"/>
    <property type="match status" value="1"/>
</dbReference>
<dbReference type="InterPro" id="IPR015424">
    <property type="entry name" value="PyrdxlP-dep_Trfase"/>
</dbReference>
<dbReference type="InterPro" id="IPR051446">
    <property type="entry name" value="HTH_trans_reg/aminotransferase"/>
</dbReference>
<dbReference type="EMBL" id="CP027569">
    <property type="protein sequence ID" value="AVO26816.1"/>
    <property type="molecule type" value="Genomic_DNA"/>
</dbReference>
<evidence type="ECO:0000256" key="5">
    <source>
        <dbReference type="ARBA" id="ARBA00023163"/>
    </source>
</evidence>
<dbReference type="InterPro" id="IPR036388">
    <property type="entry name" value="WH-like_DNA-bd_sf"/>
</dbReference>
<dbReference type="Pfam" id="PF00392">
    <property type="entry name" value="GntR"/>
    <property type="match status" value="1"/>
</dbReference>
<organism evidence="6 7">
    <name type="scientific">Megasphaera elsdenii</name>
    <dbReference type="NCBI Taxonomy" id="907"/>
    <lineage>
        <taxon>Bacteria</taxon>
        <taxon>Bacillati</taxon>
        <taxon>Bacillota</taxon>
        <taxon>Negativicutes</taxon>
        <taxon>Veillonellales</taxon>
        <taxon>Veillonellaceae</taxon>
        <taxon>Megasphaera</taxon>
    </lineage>
</organism>
<dbReference type="OrthoDB" id="9808770at2"/>
<dbReference type="PANTHER" id="PTHR46577:SF1">
    <property type="entry name" value="HTH-TYPE TRANSCRIPTIONAL REGULATORY PROTEIN GABR"/>
    <property type="match status" value="1"/>
</dbReference>
<evidence type="ECO:0000256" key="1">
    <source>
        <dbReference type="ARBA" id="ARBA00005384"/>
    </source>
</evidence>
<evidence type="ECO:0000256" key="3">
    <source>
        <dbReference type="ARBA" id="ARBA00023015"/>
    </source>
</evidence>
<sequence length="466" mass="52848">MLQLDKSISKPYYVQIYEYYRREIEERRMVAGMRLDSVRELAQAAGISKMTVEKAYYQLASEGYILRRHKARYEVASLGGLEPRPADAAAPVLCEASRRPVYAYDFASGDMALERFPLDIWRKYMNRILSEPDRLLAANDDQGVPDLRRALSRYVYETRGVHADPSQIIIGAGTISLLGVLTNLLHDKYTCIGVEDPGFRLGREIFRNSGYSIVPIPISGGLLHVDALEASGVRLVYVSPSHQFPTGTVMPAGIRHRLLRWAEKTDGLIIEDDYDSELRYYGRPVPALQGLDRQGRVVYMGALSKVLPFFIRLSYMVLPPPLMPLYEQRRGLFRQGASVPEQCVLAEYIDSGELSRQVRRLRKEYQEKGELLGKLLVEAFGSDIVVGRLVSGVYCHIRLHSPLPEEELRRRAEQQGCRVLSMKSFYETPSQETDKEFLLSFSKIPSCKLRDAVAALHGAWSEKEGY</sequence>
<dbReference type="Gene3D" id="3.40.640.10">
    <property type="entry name" value="Type I PLP-dependent aspartate aminotransferase-like (Major domain)"/>
    <property type="match status" value="1"/>
</dbReference>
<gene>
    <name evidence="6" type="ORF">C6Y28_03870</name>
</gene>
<dbReference type="Gene3D" id="1.10.10.10">
    <property type="entry name" value="Winged helix-like DNA-binding domain superfamily/Winged helix DNA-binding domain"/>
    <property type="match status" value="1"/>
</dbReference>
<evidence type="ECO:0000256" key="4">
    <source>
        <dbReference type="ARBA" id="ARBA00023125"/>
    </source>
</evidence>
<proteinExistence type="inferred from homology"/>
<dbReference type="InterPro" id="IPR000524">
    <property type="entry name" value="Tscrpt_reg_HTH_GntR"/>
</dbReference>
<keyword evidence="3" id="KW-0805">Transcription regulation</keyword>
<keyword evidence="6" id="KW-0032">Aminotransferase</keyword>
<dbReference type="GO" id="GO:0008483">
    <property type="term" value="F:transaminase activity"/>
    <property type="evidence" value="ECO:0007669"/>
    <property type="project" value="UniProtKB-KW"/>
</dbReference>
<keyword evidence="2" id="KW-0663">Pyridoxal phosphate</keyword>
<comment type="similarity">
    <text evidence="1">In the C-terminal section; belongs to the class-I pyridoxal-phosphate-dependent aminotransferase family.</text>
</comment>
<dbReference type="CDD" id="cd07377">
    <property type="entry name" value="WHTH_GntR"/>
    <property type="match status" value="1"/>
</dbReference>
<dbReference type="RefSeq" id="WP_014015291.1">
    <property type="nucleotide sequence ID" value="NZ_AP031433.1"/>
</dbReference>
<evidence type="ECO:0000256" key="2">
    <source>
        <dbReference type="ARBA" id="ARBA00022898"/>
    </source>
</evidence>
<dbReference type="PROSITE" id="PS50949">
    <property type="entry name" value="HTH_GNTR"/>
    <property type="match status" value="1"/>
</dbReference>
<reference evidence="6 7" key="1">
    <citation type="journal article" date="2018" name="Genome Announc.">
        <title>Complete genomes of two Megasphaera elsdenii strains, NCIMB 702410 and ATCC 25940.</title>
        <authorList>
            <person name="Hatmaker E.A."/>
            <person name="O'Dell K."/>
            <person name="Riley L.A."/>
            <person name="Klingeman D.M."/>
            <person name="Guss A.M."/>
        </authorList>
    </citation>
    <scope>NUCLEOTIDE SEQUENCE [LARGE SCALE GENOMIC DNA]</scope>
    <source>
        <strain evidence="6 7">NCIMB702410</strain>
    </source>
</reference>
<keyword evidence="4" id="KW-0238">DNA-binding</keyword>
<evidence type="ECO:0000313" key="7">
    <source>
        <dbReference type="Proteomes" id="UP000238358"/>
    </source>
</evidence>
<dbReference type="PANTHER" id="PTHR46577">
    <property type="entry name" value="HTH-TYPE TRANSCRIPTIONAL REGULATORY PROTEIN GABR"/>
    <property type="match status" value="1"/>
</dbReference>
<keyword evidence="6" id="KW-0808">Transferase</keyword>
<dbReference type="InterPro" id="IPR015421">
    <property type="entry name" value="PyrdxlP-dep_Trfase_major"/>
</dbReference>
<keyword evidence="5" id="KW-0804">Transcription</keyword>
<dbReference type="SUPFAM" id="SSF46785">
    <property type="entry name" value="Winged helix' DNA-binding domain"/>
    <property type="match status" value="1"/>
</dbReference>
<dbReference type="CDD" id="cd00609">
    <property type="entry name" value="AAT_like"/>
    <property type="match status" value="1"/>
</dbReference>
<accession>A0A1M6MHC3</accession>